<comment type="catalytic activity">
    <reaction evidence="7">
        <text>a 2'-deoxycytidine in DNA + S-adenosyl-L-methionine = a 5-methyl-2'-deoxycytidine in DNA + S-adenosyl-L-homocysteine + H(+)</text>
        <dbReference type="Rhea" id="RHEA:13681"/>
        <dbReference type="Rhea" id="RHEA-COMP:11369"/>
        <dbReference type="Rhea" id="RHEA-COMP:11370"/>
        <dbReference type="ChEBI" id="CHEBI:15378"/>
        <dbReference type="ChEBI" id="CHEBI:57856"/>
        <dbReference type="ChEBI" id="CHEBI:59789"/>
        <dbReference type="ChEBI" id="CHEBI:85452"/>
        <dbReference type="ChEBI" id="CHEBI:85454"/>
        <dbReference type="EC" id="2.1.1.37"/>
    </reaction>
</comment>
<feature type="binding site" evidence="10 11">
    <location>
        <position position="113"/>
    </location>
    <ligand>
        <name>S-adenosyl-L-homocysteine</name>
        <dbReference type="ChEBI" id="CHEBI:57856"/>
    </ligand>
</feature>
<dbReference type="GO" id="GO:0003886">
    <property type="term" value="F:DNA (cytosine-5-)-methyltransferase activity"/>
    <property type="evidence" value="ECO:0007669"/>
    <property type="project" value="UniProtKB-EC"/>
</dbReference>
<dbReference type="PDBsum" id="4DKJ"/>
<feature type="binding site" evidence="12 13">
    <location>
        <position position="46"/>
    </location>
    <ligand>
        <name>S-adenosyl-L-methionine</name>
        <dbReference type="ChEBI" id="CHEBI:59789"/>
    </ligand>
</feature>
<feature type="binding site" evidence="12 13">
    <location>
        <position position="375"/>
    </location>
    <ligand>
        <name>S-adenosyl-L-methionine</name>
        <dbReference type="ChEBI" id="CHEBI:59789"/>
    </ligand>
</feature>
<evidence type="ECO:0000256" key="7">
    <source>
        <dbReference type="RuleBase" id="RU000417"/>
    </source>
</evidence>
<evidence type="ECO:0000313" key="9">
    <source>
        <dbReference type="Proteomes" id="UP000002522"/>
    </source>
</evidence>
<feature type="binding site" evidence="12 13">
    <location>
        <position position="114"/>
    </location>
    <ligand>
        <name>S-adenosyl-L-methionine</name>
        <dbReference type="ChEBI" id="CHEBI:59789"/>
    </ligand>
</feature>
<keyword evidence="1 5" id="KW-0489">Methyltransferase</keyword>
<name>Q8EVR5_MALP2</name>
<keyword evidence="10 11" id="KW-0002">3D-structure</keyword>
<gene>
    <name evidence="8" type="ordered locus">MYPE4940</name>
</gene>
<dbReference type="EC" id="2.1.1.37" evidence="7"/>
<dbReference type="Proteomes" id="UP000002522">
    <property type="component" value="Chromosome"/>
</dbReference>
<dbReference type="PDB" id="8C58">
    <property type="method" value="X-ray"/>
    <property type="resolution" value="1.85 A"/>
    <property type="chains" value="A=1-395"/>
</dbReference>
<dbReference type="EvolutionaryTrace" id="Q8EVR5"/>
<dbReference type="GO" id="GO:0032259">
    <property type="term" value="P:methylation"/>
    <property type="evidence" value="ECO:0007669"/>
    <property type="project" value="UniProtKB-KW"/>
</dbReference>
<evidence type="ECO:0000256" key="3">
    <source>
        <dbReference type="ARBA" id="ARBA00022691"/>
    </source>
</evidence>
<feature type="binding site" evidence="10 11">
    <location>
        <position position="22"/>
    </location>
    <ligand>
        <name>S-adenosyl-L-homocysteine</name>
        <dbReference type="ChEBI" id="CHEBI:57856"/>
    </ligand>
</feature>
<evidence type="ECO:0000256" key="6">
    <source>
        <dbReference type="RuleBase" id="RU000416"/>
    </source>
</evidence>
<evidence type="ECO:0007829" key="14">
    <source>
        <dbReference type="PDB" id="8C59"/>
    </source>
</evidence>
<accession>Q8EVR5</accession>
<feature type="binding site" evidence="12 13">
    <location>
        <position position="20"/>
    </location>
    <ligand>
        <name>S-adenosyl-L-methionine</name>
        <dbReference type="ChEBI" id="CHEBI:59789"/>
    </ligand>
</feature>
<feature type="active site" evidence="5">
    <location>
        <position position="135"/>
    </location>
</feature>
<dbReference type="PROSITE" id="PS51679">
    <property type="entry name" value="SAM_MT_C5"/>
    <property type="match status" value="1"/>
</dbReference>
<dbReference type="STRING" id="272633.gene:10731611"/>
<evidence type="ECO:0000313" key="8">
    <source>
        <dbReference type="EMBL" id="BAC44284.1"/>
    </source>
</evidence>
<dbReference type="AlphaFoldDB" id="Q8EVR5"/>
<evidence type="ECO:0000256" key="5">
    <source>
        <dbReference type="PROSITE-ProRule" id="PRU01016"/>
    </source>
</evidence>
<dbReference type="InterPro" id="IPR050750">
    <property type="entry name" value="C5-MTase"/>
</dbReference>
<dbReference type="PANTHER" id="PTHR46098">
    <property type="entry name" value="TRNA (CYTOSINE(38)-C(5))-METHYLTRANSFERASE"/>
    <property type="match status" value="1"/>
</dbReference>
<dbReference type="Pfam" id="PF00145">
    <property type="entry name" value="DNA_methylase"/>
    <property type="match status" value="1"/>
</dbReference>
<dbReference type="PANTHER" id="PTHR46098:SF1">
    <property type="entry name" value="TRNA (CYTOSINE(38)-C(5))-METHYLTRANSFERASE"/>
    <property type="match status" value="1"/>
</dbReference>
<keyword evidence="2 5" id="KW-0808">Transferase</keyword>
<dbReference type="HOGENOM" id="CLU_006958_0_6_14"/>
<feature type="binding site" evidence="12 13">
    <location>
        <position position="22"/>
    </location>
    <ligand>
        <name>S-adenosyl-L-methionine</name>
        <dbReference type="ChEBI" id="CHEBI:59789"/>
    </ligand>
</feature>
<feature type="binding site" evidence="10">
    <location>
        <position position="154"/>
    </location>
    <ligand>
        <name>S-adenosyl-L-homocysteine</name>
        <dbReference type="ChEBI" id="CHEBI:57856"/>
    </ligand>
</feature>
<evidence type="ECO:0007829" key="13">
    <source>
        <dbReference type="PDB" id="8C58"/>
    </source>
</evidence>
<feature type="binding site" evidence="14">
    <location>
        <position position="18"/>
    </location>
    <ligand>
        <name>S-adenosyl-L-methionine</name>
        <dbReference type="ChEBI" id="CHEBI:59789"/>
    </ligand>
</feature>
<dbReference type="REBASE" id="6754">
    <property type="entry name" value="M.MpeI"/>
</dbReference>
<organism evidence="8 9">
    <name type="scientific">Malacoplasma penetrans (strain HF-2)</name>
    <name type="common">Mycoplasma penetrans</name>
    <dbReference type="NCBI Taxonomy" id="272633"/>
    <lineage>
        <taxon>Bacteria</taxon>
        <taxon>Bacillati</taxon>
        <taxon>Mycoplasmatota</taxon>
        <taxon>Mycoplasmoidales</taxon>
        <taxon>Mycoplasmoidaceae</taxon>
        <taxon>Malacoplasma</taxon>
    </lineage>
</organism>
<dbReference type="Gene3D" id="3.90.120.10">
    <property type="entry name" value="DNA Methylase, subunit A, domain 2"/>
    <property type="match status" value="1"/>
</dbReference>
<evidence type="ECO:0000256" key="4">
    <source>
        <dbReference type="ARBA" id="ARBA00022747"/>
    </source>
</evidence>
<dbReference type="eggNOG" id="COG0270">
    <property type="taxonomic scope" value="Bacteria"/>
</dbReference>
<dbReference type="PDB" id="8C56">
    <property type="method" value="X-ray"/>
    <property type="resolution" value="2.40 A"/>
    <property type="chains" value="A=1-395"/>
</dbReference>
<feature type="binding site" evidence="10 11">
    <location>
        <position position="375"/>
    </location>
    <ligand>
        <name>S-adenosyl-L-homocysteine</name>
        <dbReference type="ChEBI" id="CHEBI:57856"/>
    </ligand>
</feature>
<evidence type="ECO:0007829" key="10">
    <source>
        <dbReference type="PDB" id="4DKJ"/>
    </source>
</evidence>
<dbReference type="NCBIfam" id="TIGR00675">
    <property type="entry name" value="dcm"/>
    <property type="match status" value="1"/>
</dbReference>
<reference evidence="8 9" key="1">
    <citation type="journal article" date="2002" name="Nucleic Acids Res.">
        <title>The complete genomic sequence of Mycoplasma penetrans, an intracellular bacterial pathogen in humans.</title>
        <authorList>
            <person name="Sasaki Y."/>
            <person name="Ishikawa J."/>
            <person name="Yamashita A."/>
            <person name="Oshima K."/>
            <person name="Kenri T."/>
            <person name="Furuya K."/>
            <person name="Yoshino C."/>
            <person name="Horino A."/>
            <person name="Shiba T."/>
            <person name="Sasaki T."/>
            <person name="Hattori M."/>
        </authorList>
    </citation>
    <scope>NUCLEOTIDE SEQUENCE [LARGE SCALE GENOMIC DNA]</scope>
    <source>
        <strain evidence="8 9">HF-2</strain>
    </source>
</reference>
<dbReference type="InterPro" id="IPR001525">
    <property type="entry name" value="C5_MeTfrase"/>
</dbReference>
<evidence type="ECO:0007829" key="11">
    <source>
        <dbReference type="PDB" id="8C56"/>
    </source>
</evidence>
<dbReference type="EMBL" id="BA000026">
    <property type="protein sequence ID" value="BAC44284.1"/>
    <property type="molecule type" value="Genomic_DNA"/>
</dbReference>
<dbReference type="SUPFAM" id="SSF53335">
    <property type="entry name" value="S-adenosyl-L-methionine-dependent methyltransferases"/>
    <property type="match status" value="1"/>
</dbReference>
<dbReference type="PROSITE" id="PS00094">
    <property type="entry name" value="C5_MTASE_1"/>
    <property type="match status" value="1"/>
</dbReference>
<evidence type="ECO:0000256" key="2">
    <source>
        <dbReference type="ARBA" id="ARBA00022679"/>
    </source>
</evidence>
<feature type="binding site" evidence="12 13">
    <location>
        <position position="45"/>
    </location>
    <ligand>
        <name>S-adenosyl-L-methionine</name>
        <dbReference type="ChEBI" id="CHEBI:59789"/>
    </ligand>
</feature>
<evidence type="ECO:0000256" key="1">
    <source>
        <dbReference type="ARBA" id="ARBA00022603"/>
    </source>
</evidence>
<evidence type="ECO:0007829" key="12">
    <source>
        <dbReference type="PDB" id="8C57"/>
    </source>
</evidence>
<feature type="binding site" evidence="10 11">
    <location>
        <position position="45"/>
    </location>
    <ligand>
        <name>S-adenosyl-L-homocysteine</name>
        <dbReference type="ChEBI" id="CHEBI:57856"/>
    </ligand>
</feature>
<dbReference type="PDB" id="8C59">
    <property type="method" value="X-ray"/>
    <property type="resolution" value="1.70 A"/>
    <property type="chains" value="A=1-395"/>
</dbReference>
<protein>
    <recommendedName>
        <fullName evidence="7">Cytosine-specific methyltransferase</fullName>
        <ecNumber evidence="7">2.1.1.37</ecNumber>
    </recommendedName>
</protein>
<feature type="binding site" evidence="10 11">
    <location>
        <position position="46"/>
    </location>
    <ligand>
        <name>S-adenosyl-L-homocysteine</name>
        <dbReference type="ChEBI" id="CHEBI:57856"/>
    </ligand>
</feature>
<keyword evidence="4" id="KW-0680">Restriction system</keyword>
<dbReference type="RefSeq" id="WP_011077318.1">
    <property type="nucleotide sequence ID" value="NC_004432.1"/>
</dbReference>
<comment type="similarity">
    <text evidence="5 6">Belongs to the class I-like SAM-binding methyltransferase superfamily. C5-methyltransferase family.</text>
</comment>
<reference evidence="10" key="2">
    <citation type="journal article" date="2013" name="Proc. Natl. Acad. Sci. U.S.A.">
        <title>CpG underrepresentation and the bacterial CpG-specific DNA methyltransferase M.MpeI.</title>
        <authorList>
            <person name="Wojciechowski M."/>
            <person name="Czapinska H."/>
            <person name="Bochtler M."/>
        </authorList>
    </citation>
    <scope>X-RAY CRYSTALLOGRAPHY (2.15 ANGSTROMS) IN COMPLEX WITH S-ADENOSYL-L-HOMOCYSTEINE</scope>
</reference>
<dbReference type="KEGG" id="mpe:MYPE4940"/>
<keyword evidence="9" id="KW-1185">Reference proteome</keyword>
<dbReference type="BRENDA" id="2.1.1.37">
    <property type="organism ID" value="10550"/>
</dbReference>
<dbReference type="PRINTS" id="PR00105">
    <property type="entry name" value="C5METTRFRASE"/>
</dbReference>
<dbReference type="InterPro" id="IPR029063">
    <property type="entry name" value="SAM-dependent_MTases_sf"/>
</dbReference>
<dbReference type="SMR" id="Q8EVR5"/>
<proteinExistence type="evidence at protein level"/>
<keyword evidence="3 5" id="KW-0949">S-adenosyl-L-methionine</keyword>
<reference evidence="11 12" key="3">
    <citation type="journal article" date="2024" name="Nucleic Acids Res.">
        <title>Cytosine analogues as DNA methyltransferase substrates.</title>
        <authorList>
            <person name="Wojciechowski M."/>
            <person name="Czapinska H."/>
            <person name="Krwawicz J."/>
            <person name="Rafalski D."/>
            <person name="Bochtler M."/>
        </authorList>
    </citation>
    <scope>X-RAY CRYSTALLOGRAPHY (1.70 ANGSTROMS) IN COMPLEX WITH S-ADENOSYL-L-HOMOCYSTEINE AND S-ADENOSYL-L-METHIONINE</scope>
</reference>
<feature type="binding site" evidence="10 11">
    <location>
        <position position="114"/>
    </location>
    <ligand>
        <name>S-adenosyl-L-homocysteine</name>
        <dbReference type="ChEBI" id="CHEBI:57856"/>
    </ligand>
</feature>
<dbReference type="PDB" id="4DKJ">
    <property type="method" value="X-ray"/>
    <property type="resolution" value="2.15 A"/>
    <property type="chains" value="A=1-395"/>
</dbReference>
<dbReference type="Gene3D" id="3.40.50.150">
    <property type="entry name" value="Vaccinia Virus protein VP39"/>
    <property type="match status" value="1"/>
</dbReference>
<dbReference type="InterPro" id="IPR018117">
    <property type="entry name" value="C5_DNA_meth_AS"/>
</dbReference>
<feature type="binding site" evidence="10 11">
    <location>
        <position position="20"/>
    </location>
    <ligand>
        <name>S-adenosyl-L-homocysteine</name>
        <dbReference type="ChEBI" id="CHEBI:57856"/>
    </ligand>
</feature>
<feature type="binding site" evidence="12 13">
    <location>
        <position position="113"/>
    </location>
    <ligand>
        <name>S-adenosyl-L-methionine</name>
        <dbReference type="ChEBI" id="CHEBI:59789"/>
    </ligand>
</feature>
<dbReference type="GO" id="GO:0009307">
    <property type="term" value="P:DNA restriction-modification system"/>
    <property type="evidence" value="ECO:0007669"/>
    <property type="project" value="UniProtKB-KW"/>
</dbReference>
<dbReference type="PDB" id="8C57">
    <property type="method" value="X-ray"/>
    <property type="resolution" value="1.95 A"/>
    <property type="chains" value="A=1-395"/>
</dbReference>
<dbReference type="InParanoid" id="Q8EVR5"/>
<sequence length="395" mass="46106">MNSNKDKIKVIKVFEAFAGIGSQFKALKNIARSKNWEIQHSGMVEWFVDAIVSYVAIHSKNFNPKIEQLDKDILSISNDSKMPISEYGIKKINNTIKASYLNYAKKHFNNLFDIKKVNKDNFPKNIDIFTYSFPCQDLSVQGLQKGIDKELNTRSGLLWEIERILEEIKNSFSKEEMPKYLLMENVKNLLSHKNKKNYNTWLKQLEKFGYKSKTYLLNSKNFDNCQNRERVFCLSIRDDYLEKTGFKFKELEKVKNPPKKIKDILVDSSNYKYLNLNKYETTTFRETKSNIISRSLKNYTTFNSENYVYNINGIGPTLTASGANSRIKIETQQGVRYLTPLECFKYMQFDVNDFKKVQSTNLISENKMIYIAGNSIPVKILEAIFNTLEFVNNEE</sequence>